<reference evidence="1" key="1">
    <citation type="submission" date="2020-05" db="EMBL/GenBank/DDBJ databases">
        <authorList>
            <person name="Chiriac C."/>
            <person name="Salcher M."/>
            <person name="Ghai R."/>
            <person name="Kavagutti S V."/>
        </authorList>
    </citation>
    <scope>NUCLEOTIDE SEQUENCE</scope>
</reference>
<dbReference type="AlphaFoldDB" id="A0A6J7LL84"/>
<name>A0A6J7LL84_9ZZZZ</name>
<evidence type="ECO:0000313" key="1">
    <source>
        <dbReference type="EMBL" id="CAB4966539.1"/>
    </source>
</evidence>
<proteinExistence type="predicted"/>
<organism evidence="1">
    <name type="scientific">freshwater metagenome</name>
    <dbReference type="NCBI Taxonomy" id="449393"/>
    <lineage>
        <taxon>unclassified sequences</taxon>
        <taxon>metagenomes</taxon>
        <taxon>ecological metagenomes</taxon>
    </lineage>
</organism>
<dbReference type="EMBL" id="CAFBNE010000124">
    <property type="protein sequence ID" value="CAB4966539.1"/>
    <property type="molecule type" value="Genomic_DNA"/>
</dbReference>
<gene>
    <name evidence="1" type="ORF">UFOPK3772_02816</name>
</gene>
<accession>A0A6J7LL84</accession>
<protein>
    <submittedName>
        <fullName evidence="1">Unannotated protein</fullName>
    </submittedName>
</protein>
<sequence length="50" mass="5617">MLATIRAEWGEVADQVGLTKVERDWMWGRQILSPSDAYPCAARFPRLGPA</sequence>